<dbReference type="AlphaFoldDB" id="A0AA39MPR7"/>
<reference evidence="2" key="1">
    <citation type="submission" date="2023-06" db="EMBL/GenBank/DDBJ databases">
        <authorList>
            <consortium name="Lawrence Berkeley National Laboratory"/>
            <person name="Ahrendt S."/>
            <person name="Sahu N."/>
            <person name="Indic B."/>
            <person name="Wong-Bajracharya J."/>
            <person name="Merenyi Z."/>
            <person name="Ke H.-M."/>
            <person name="Monk M."/>
            <person name="Kocsube S."/>
            <person name="Drula E."/>
            <person name="Lipzen A."/>
            <person name="Balint B."/>
            <person name="Henrissat B."/>
            <person name="Andreopoulos B."/>
            <person name="Martin F.M."/>
            <person name="Harder C.B."/>
            <person name="Rigling D."/>
            <person name="Ford K.L."/>
            <person name="Foster G.D."/>
            <person name="Pangilinan J."/>
            <person name="Papanicolaou A."/>
            <person name="Barry K."/>
            <person name="LaButti K."/>
            <person name="Viragh M."/>
            <person name="Koriabine M."/>
            <person name="Yan M."/>
            <person name="Riley R."/>
            <person name="Champramary S."/>
            <person name="Plett K.L."/>
            <person name="Tsai I.J."/>
            <person name="Slot J."/>
            <person name="Sipos G."/>
            <person name="Plett J."/>
            <person name="Nagy L.G."/>
            <person name="Grigoriev I.V."/>
        </authorList>
    </citation>
    <scope>NUCLEOTIDE SEQUENCE</scope>
    <source>
        <strain evidence="2">FPL87.14</strain>
    </source>
</reference>
<feature type="compositionally biased region" description="Polar residues" evidence="1">
    <location>
        <begin position="74"/>
        <end position="89"/>
    </location>
</feature>
<feature type="compositionally biased region" description="Basic and acidic residues" evidence="1">
    <location>
        <begin position="63"/>
        <end position="72"/>
    </location>
</feature>
<gene>
    <name evidence="2" type="ORF">EV421DRAFT_1736106</name>
</gene>
<dbReference type="EMBL" id="JAUEPT010000025">
    <property type="protein sequence ID" value="KAK0442591.1"/>
    <property type="molecule type" value="Genomic_DNA"/>
</dbReference>
<dbReference type="Proteomes" id="UP001175226">
    <property type="component" value="Unassembled WGS sequence"/>
</dbReference>
<evidence type="ECO:0000313" key="3">
    <source>
        <dbReference type="Proteomes" id="UP001175226"/>
    </source>
</evidence>
<feature type="region of interest" description="Disordered" evidence="1">
    <location>
        <begin position="1"/>
        <end position="101"/>
    </location>
</feature>
<organism evidence="2 3">
    <name type="scientific">Armillaria borealis</name>
    <dbReference type="NCBI Taxonomy" id="47425"/>
    <lineage>
        <taxon>Eukaryota</taxon>
        <taxon>Fungi</taxon>
        <taxon>Dikarya</taxon>
        <taxon>Basidiomycota</taxon>
        <taxon>Agaricomycotina</taxon>
        <taxon>Agaricomycetes</taxon>
        <taxon>Agaricomycetidae</taxon>
        <taxon>Agaricales</taxon>
        <taxon>Marasmiineae</taxon>
        <taxon>Physalacriaceae</taxon>
        <taxon>Armillaria</taxon>
    </lineage>
</organism>
<accession>A0AA39MPR7</accession>
<feature type="compositionally biased region" description="Basic and acidic residues" evidence="1">
    <location>
        <begin position="1"/>
        <end position="14"/>
    </location>
</feature>
<protein>
    <submittedName>
        <fullName evidence="2">Uncharacterized protein</fullName>
    </submittedName>
</protein>
<evidence type="ECO:0000256" key="1">
    <source>
        <dbReference type="SAM" id="MobiDB-lite"/>
    </source>
</evidence>
<proteinExistence type="predicted"/>
<keyword evidence="3" id="KW-1185">Reference proteome</keyword>
<comment type="caution">
    <text evidence="2">The sequence shown here is derived from an EMBL/GenBank/DDBJ whole genome shotgun (WGS) entry which is preliminary data.</text>
</comment>
<feature type="compositionally biased region" description="Polar residues" evidence="1">
    <location>
        <begin position="52"/>
        <end position="62"/>
    </location>
</feature>
<name>A0AA39MPR7_9AGAR</name>
<evidence type="ECO:0000313" key="2">
    <source>
        <dbReference type="EMBL" id="KAK0442591.1"/>
    </source>
</evidence>
<sequence length="101" mass="10667">MSDEFGRAHFKDSLVDDSATIDYATKNYPPEGDTTSSGGWGGPPEGVWGNKAQRSGIDTSNADAKKSDRKTGLVDQSVNGSNLKSQIQDAKQGADSSECEP</sequence>